<dbReference type="OrthoDB" id="9937101at2"/>
<dbReference type="RefSeq" id="WP_009540638.1">
    <property type="nucleotide sequence ID" value="NZ_ANHY01000009.1"/>
</dbReference>
<dbReference type="Proteomes" id="UP000009881">
    <property type="component" value="Unassembled WGS sequence"/>
</dbReference>
<reference evidence="1 2" key="1">
    <citation type="journal article" date="2013" name="Genome Announc.">
        <title>Draft Genome Sequence of an Alphaproteobacterium, Caenispirillum salinarum AK4(T), Isolated from a Solar Saltern.</title>
        <authorList>
            <person name="Khatri I."/>
            <person name="Singh A."/>
            <person name="Korpole S."/>
            <person name="Pinnaka A.K."/>
            <person name="Subramanian S."/>
        </authorList>
    </citation>
    <scope>NUCLEOTIDE SEQUENCE [LARGE SCALE GENOMIC DNA]</scope>
    <source>
        <strain evidence="1 2">AK4</strain>
    </source>
</reference>
<comment type="caution">
    <text evidence="1">The sequence shown here is derived from an EMBL/GenBank/DDBJ whole genome shotgun (WGS) entry which is preliminary data.</text>
</comment>
<gene>
    <name evidence="1" type="ORF">C882_4530</name>
</gene>
<accession>K9GW15</accession>
<evidence type="ECO:0000313" key="2">
    <source>
        <dbReference type="Proteomes" id="UP000009881"/>
    </source>
</evidence>
<dbReference type="EMBL" id="ANHY01000009">
    <property type="protein sequence ID" value="EKV30130.1"/>
    <property type="molecule type" value="Genomic_DNA"/>
</dbReference>
<proteinExistence type="predicted"/>
<sequence length="65" mass="7026">MPFDSVLYTAADIMVAPATGPDGAILGYRVTTMGGDVIAVVRHREIAIAIADAQHQEERLSRHLH</sequence>
<keyword evidence="2" id="KW-1185">Reference proteome</keyword>
<dbReference type="AlphaFoldDB" id="K9GW15"/>
<organism evidence="1 2">
    <name type="scientific">Caenispirillum salinarum AK4</name>
    <dbReference type="NCBI Taxonomy" id="1238182"/>
    <lineage>
        <taxon>Bacteria</taxon>
        <taxon>Pseudomonadati</taxon>
        <taxon>Pseudomonadota</taxon>
        <taxon>Alphaproteobacteria</taxon>
        <taxon>Rhodospirillales</taxon>
        <taxon>Novispirillaceae</taxon>
        <taxon>Caenispirillum</taxon>
    </lineage>
</organism>
<name>K9GW15_9PROT</name>
<protein>
    <submittedName>
        <fullName evidence="1">Uncharacterized protein</fullName>
    </submittedName>
</protein>
<evidence type="ECO:0000313" key="1">
    <source>
        <dbReference type="EMBL" id="EKV30130.1"/>
    </source>
</evidence>